<organism evidence="3 4">
    <name type="scientific">Chitinophaga terrae</name>
    <name type="common">ex Kim and Jung 2007</name>
    <dbReference type="NCBI Taxonomy" id="408074"/>
    <lineage>
        <taxon>Bacteria</taxon>
        <taxon>Pseudomonadati</taxon>
        <taxon>Bacteroidota</taxon>
        <taxon>Chitinophagia</taxon>
        <taxon>Chitinophagales</taxon>
        <taxon>Chitinophagaceae</taxon>
        <taxon>Chitinophaga</taxon>
    </lineage>
</organism>
<accession>A0A1H4FYV2</accession>
<keyword evidence="1" id="KW-0732">Signal</keyword>
<dbReference type="SUPFAM" id="SSF56300">
    <property type="entry name" value="Metallo-dependent phosphatases"/>
    <property type="match status" value="1"/>
</dbReference>
<gene>
    <name evidence="3" type="ORF">SAMN05660909_04795</name>
</gene>
<feature type="chain" id="PRO_5011685130" evidence="1">
    <location>
        <begin position="26"/>
        <end position="334"/>
    </location>
</feature>
<evidence type="ECO:0000256" key="1">
    <source>
        <dbReference type="SAM" id="SignalP"/>
    </source>
</evidence>
<protein>
    <submittedName>
        <fullName evidence="3">3',5'-cyclic AMP phosphodiesterase CpdA</fullName>
    </submittedName>
</protein>
<feature type="signal peptide" evidence="1">
    <location>
        <begin position="1"/>
        <end position="25"/>
    </location>
</feature>
<dbReference type="GO" id="GO:0016787">
    <property type="term" value="F:hydrolase activity"/>
    <property type="evidence" value="ECO:0007669"/>
    <property type="project" value="InterPro"/>
</dbReference>
<dbReference type="PANTHER" id="PTHR43143">
    <property type="entry name" value="METALLOPHOSPHOESTERASE, CALCINEURIN SUPERFAMILY"/>
    <property type="match status" value="1"/>
</dbReference>
<dbReference type="Proteomes" id="UP000199656">
    <property type="component" value="Unassembled WGS sequence"/>
</dbReference>
<keyword evidence="4" id="KW-1185">Reference proteome</keyword>
<sequence length="334" mass="38320">MKRRNFIRNTSVSLLAALNAPQLSSAVGHASNRKSTFTPIRFGIISDLHQDFSFDAPARLEAFISDMQKWKPDMIIQLGDFCQPKKENDVIMDIWNRFAGPAYHVVGNHETDAGFTPADAARYWKMPNSYYSFDLKGYHFVVLDGNDHNPAHQPKLKYEHYIGEEQMQWLAADLDKTGLPVIIFCHQGFDNDGGVDNAAQVRLLIEHANRKSGFRKVQMAFSGHFHQDYYNVINGVHHVQINSATYYWRGTKYVDEPFGPALHKQYPLLKYMSYYRDPLWARVEIGGDGTVRIMGRSSSFMYKTPQQLGIPVNDWTYPAVSQISDRTFKLNKQL</sequence>
<name>A0A1H4FYV2_9BACT</name>
<proteinExistence type="predicted"/>
<dbReference type="EMBL" id="FNRL01000030">
    <property type="protein sequence ID" value="SEB02539.1"/>
    <property type="molecule type" value="Genomic_DNA"/>
</dbReference>
<dbReference type="OrthoDB" id="9816081at2"/>
<dbReference type="AlphaFoldDB" id="A0A1H4FYV2"/>
<dbReference type="InterPro" id="IPR029052">
    <property type="entry name" value="Metallo-depent_PP-like"/>
</dbReference>
<evidence type="ECO:0000313" key="4">
    <source>
        <dbReference type="Proteomes" id="UP000199656"/>
    </source>
</evidence>
<dbReference type="STRING" id="408074.SAMN05660909_04795"/>
<evidence type="ECO:0000313" key="3">
    <source>
        <dbReference type="EMBL" id="SEB02539.1"/>
    </source>
</evidence>
<dbReference type="Gene3D" id="3.60.21.10">
    <property type="match status" value="1"/>
</dbReference>
<dbReference type="RefSeq" id="WP_089764911.1">
    <property type="nucleotide sequence ID" value="NZ_BKAT01000051.1"/>
</dbReference>
<dbReference type="InterPro" id="IPR051918">
    <property type="entry name" value="STPP_CPPED1"/>
</dbReference>
<dbReference type="Pfam" id="PF00149">
    <property type="entry name" value="Metallophos"/>
    <property type="match status" value="1"/>
</dbReference>
<dbReference type="InterPro" id="IPR004843">
    <property type="entry name" value="Calcineurin-like_PHP"/>
</dbReference>
<feature type="domain" description="Calcineurin-like phosphoesterase" evidence="2">
    <location>
        <begin position="40"/>
        <end position="227"/>
    </location>
</feature>
<evidence type="ECO:0000259" key="2">
    <source>
        <dbReference type="Pfam" id="PF00149"/>
    </source>
</evidence>
<reference evidence="4" key="1">
    <citation type="submission" date="2016-10" db="EMBL/GenBank/DDBJ databases">
        <authorList>
            <person name="Varghese N."/>
            <person name="Submissions S."/>
        </authorList>
    </citation>
    <scope>NUCLEOTIDE SEQUENCE [LARGE SCALE GENOMIC DNA]</scope>
    <source>
        <strain evidence="4">DSM 23920</strain>
    </source>
</reference>
<dbReference type="PANTHER" id="PTHR43143:SF1">
    <property type="entry name" value="SERINE_THREONINE-PROTEIN PHOSPHATASE CPPED1"/>
    <property type="match status" value="1"/>
</dbReference>